<gene>
    <name evidence="3" type="ORF">JN11_03640</name>
</gene>
<feature type="transmembrane region" description="Helical" evidence="1">
    <location>
        <begin position="210"/>
        <end position="228"/>
    </location>
</feature>
<sequence length="380" mass="44305">MIQQTQRQYYLDWIRVITILLVFLFHCARFFDYDDWHIKNSVLSATTNTATFFLAEWIMPIFFFISGAGTWYALQSKTAAKFITDRVKRILVPLVFGIFILSPHQVYLERLTHHQFGGSFIDFLPHYFSGWYGLGGNFAWMGLHLWYLLLLFVFSLLALPLFLLIKKYSLKYINANPSLFYLVGLIILLALPGCLLPVDGLVGGRMWGGWSMVEHLVLFISGFYAFSMPRIRALWLTYRYGYLTAALILTSINMYLFLHHIMFEFGSAYYLLKILLRAAVCYSWMFTILGFSQYRLNFTNNKLKYCNEAVLPFYILHQPVIILIGYFIVQWNLPVGVKYVLIGLSSFSVVILCYHFLIKNNSFLRFIFGLGKVRPSTEKK</sequence>
<dbReference type="InterPro" id="IPR050623">
    <property type="entry name" value="Glucan_succinyl_AcylTrfase"/>
</dbReference>
<keyword evidence="3" id="KW-0012">Acyltransferase</keyword>
<dbReference type="PANTHER" id="PTHR36927:SF3">
    <property type="entry name" value="GLUCANS BIOSYNTHESIS PROTEIN C"/>
    <property type="match status" value="1"/>
</dbReference>
<dbReference type="PANTHER" id="PTHR36927">
    <property type="entry name" value="BLR4337 PROTEIN"/>
    <property type="match status" value="1"/>
</dbReference>
<reference evidence="3 4" key="1">
    <citation type="submission" date="2019-07" db="EMBL/GenBank/DDBJ databases">
        <title>Genomic Encyclopedia of Archaeal and Bacterial Type Strains, Phase II (KMG-II): from individual species to whole genera.</title>
        <authorList>
            <person name="Goeker M."/>
        </authorList>
    </citation>
    <scope>NUCLEOTIDE SEQUENCE [LARGE SCALE GENOMIC DNA]</scope>
    <source>
        <strain evidence="3 4">ATCC BAA-1854</strain>
    </source>
</reference>
<keyword evidence="1" id="KW-0812">Transmembrane</keyword>
<proteinExistence type="predicted"/>
<evidence type="ECO:0000313" key="4">
    <source>
        <dbReference type="Proteomes" id="UP000317010"/>
    </source>
</evidence>
<dbReference type="RefSeq" id="WP_144914755.1">
    <property type="nucleotide sequence ID" value="NZ_VLLI01000011.1"/>
</dbReference>
<feature type="transmembrane region" description="Helical" evidence="1">
    <location>
        <begin position="12"/>
        <end position="31"/>
    </location>
</feature>
<feature type="transmembrane region" description="Helical" evidence="1">
    <location>
        <begin position="177"/>
        <end position="198"/>
    </location>
</feature>
<dbReference type="InterPro" id="IPR002656">
    <property type="entry name" value="Acyl_transf_3_dom"/>
</dbReference>
<name>A0A562TWE9_9SPHI</name>
<feature type="transmembrane region" description="Helical" evidence="1">
    <location>
        <begin position="311"/>
        <end position="333"/>
    </location>
</feature>
<keyword evidence="1" id="KW-1133">Transmembrane helix</keyword>
<feature type="transmembrane region" description="Helical" evidence="1">
    <location>
        <begin position="240"/>
        <end position="258"/>
    </location>
</feature>
<comment type="caution">
    <text evidence="3">The sequence shown here is derived from an EMBL/GenBank/DDBJ whole genome shotgun (WGS) entry which is preliminary data.</text>
</comment>
<evidence type="ECO:0000259" key="2">
    <source>
        <dbReference type="Pfam" id="PF01757"/>
    </source>
</evidence>
<evidence type="ECO:0000313" key="3">
    <source>
        <dbReference type="EMBL" id="TWI97180.1"/>
    </source>
</evidence>
<evidence type="ECO:0000256" key="1">
    <source>
        <dbReference type="SAM" id="Phobius"/>
    </source>
</evidence>
<dbReference type="EMBL" id="VLLI01000011">
    <property type="protein sequence ID" value="TWI97180.1"/>
    <property type="molecule type" value="Genomic_DNA"/>
</dbReference>
<protein>
    <submittedName>
        <fullName evidence="3">Acyltransferase-like protein</fullName>
    </submittedName>
</protein>
<keyword evidence="1" id="KW-0472">Membrane</keyword>
<feature type="transmembrane region" description="Helical" evidence="1">
    <location>
        <begin position="51"/>
        <end position="74"/>
    </location>
</feature>
<feature type="domain" description="Acyltransferase 3" evidence="2">
    <location>
        <begin position="9"/>
        <end position="354"/>
    </location>
</feature>
<feature type="transmembrane region" description="Helical" evidence="1">
    <location>
        <begin position="270"/>
        <end position="291"/>
    </location>
</feature>
<dbReference type="OrthoDB" id="9809782at2"/>
<dbReference type="Pfam" id="PF01757">
    <property type="entry name" value="Acyl_transf_3"/>
    <property type="match status" value="1"/>
</dbReference>
<keyword evidence="4" id="KW-1185">Reference proteome</keyword>
<dbReference type="AlphaFoldDB" id="A0A562TWE9"/>
<organism evidence="3 4">
    <name type="scientific">Mucilaginibacter frigoritolerans</name>
    <dbReference type="NCBI Taxonomy" id="652788"/>
    <lineage>
        <taxon>Bacteria</taxon>
        <taxon>Pseudomonadati</taxon>
        <taxon>Bacteroidota</taxon>
        <taxon>Sphingobacteriia</taxon>
        <taxon>Sphingobacteriales</taxon>
        <taxon>Sphingobacteriaceae</taxon>
        <taxon>Mucilaginibacter</taxon>
    </lineage>
</organism>
<feature type="transmembrane region" description="Helical" evidence="1">
    <location>
        <begin position="145"/>
        <end position="165"/>
    </location>
</feature>
<feature type="transmembrane region" description="Helical" evidence="1">
    <location>
        <begin position="90"/>
        <end position="108"/>
    </location>
</feature>
<accession>A0A562TWE9</accession>
<dbReference type="Proteomes" id="UP000317010">
    <property type="component" value="Unassembled WGS sequence"/>
</dbReference>
<dbReference type="GO" id="GO:0016747">
    <property type="term" value="F:acyltransferase activity, transferring groups other than amino-acyl groups"/>
    <property type="evidence" value="ECO:0007669"/>
    <property type="project" value="InterPro"/>
</dbReference>
<feature type="transmembrane region" description="Helical" evidence="1">
    <location>
        <begin position="339"/>
        <end position="358"/>
    </location>
</feature>
<keyword evidence="3" id="KW-0808">Transferase</keyword>